<evidence type="ECO:0000259" key="11">
    <source>
        <dbReference type="PROSITE" id="PS50929"/>
    </source>
</evidence>
<dbReference type="OrthoDB" id="2328604at2"/>
<keyword evidence="13" id="KW-1185">Reference proteome</keyword>
<dbReference type="PANTHER" id="PTHR24221">
    <property type="entry name" value="ATP-BINDING CASSETTE SUB-FAMILY B"/>
    <property type="match status" value="1"/>
</dbReference>
<dbReference type="InterPro" id="IPR036640">
    <property type="entry name" value="ABC1_TM_sf"/>
</dbReference>
<evidence type="ECO:0000256" key="3">
    <source>
        <dbReference type="ARBA" id="ARBA00022475"/>
    </source>
</evidence>
<dbReference type="GO" id="GO:0005524">
    <property type="term" value="F:ATP binding"/>
    <property type="evidence" value="ECO:0007669"/>
    <property type="project" value="UniProtKB-KW"/>
</dbReference>
<dbReference type="GO" id="GO:0016887">
    <property type="term" value="F:ATP hydrolysis activity"/>
    <property type="evidence" value="ECO:0007669"/>
    <property type="project" value="InterPro"/>
</dbReference>
<evidence type="ECO:0000313" key="13">
    <source>
        <dbReference type="Proteomes" id="UP000184526"/>
    </source>
</evidence>
<proteinExistence type="predicted"/>
<keyword evidence="2" id="KW-0813">Transport</keyword>
<keyword evidence="4 9" id="KW-0812">Transmembrane</keyword>
<feature type="transmembrane region" description="Helical" evidence="9">
    <location>
        <begin position="166"/>
        <end position="185"/>
    </location>
</feature>
<dbReference type="PANTHER" id="PTHR24221:SF646">
    <property type="entry name" value="HAEMOLYSIN SECRETION ATP-BINDING PROTEIN"/>
    <property type="match status" value="1"/>
</dbReference>
<evidence type="ECO:0000256" key="6">
    <source>
        <dbReference type="ARBA" id="ARBA00022840"/>
    </source>
</evidence>
<name>A0A1M5X544_9CLOT</name>
<feature type="transmembrane region" description="Helical" evidence="9">
    <location>
        <begin position="62"/>
        <end position="82"/>
    </location>
</feature>
<dbReference type="InterPro" id="IPR039421">
    <property type="entry name" value="Type_1_exporter"/>
</dbReference>
<dbReference type="PROSITE" id="PS00211">
    <property type="entry name" value="ABC_TRANSPORTER_1"/>
    <property type="match status" value="1"/>
</dbReference>
<organism evidence="12 13">
    <name type="scientific">Clostridium collagenovorans DSM 3089</name>
    <dbReference type="NCBI Taxonomy" id="1121306"/>
    <lineage>
        <taxon>Bacteria</taxon>
        <taxon>Bacillati</taxon>
        <taxon>Bacillota</taxon>
        <taxon>Clostridia</taxon>
        <taxon>Eubacteriales</taxon>
        <taxon>Clostridiaceae</taxon>
        <taxon>Clostridium</taxon>
    </lineage>
</organism>
<evidence type="ECO:0000256" key="7">
    <source>
        <dbReference type="ARBA" id="ARBA00022989"/>
    </source>
</evidence>
<dbReference type="Pfam" id="PF00664">
    <property type="entry name" value="ABC_membrane"/>
    <property type="match status" value="1"/>
</dbReference>
<dbReference type="EMBL" id="FQXP01000007">
    <property type="protein sequence ID" value="SHH94937.1"/>
    <property type="molecule type" value="Genomic_DNA"/>
</dbReference>
<protein>
    <submittedName>
        <fullName evidence="12">ATP-binding cassette, subfamily B</fullName>
    </submittedName>
</protein>
<keyword evidence="3" id="KW-1003">Cell membrane</keyword>
<evidence type="ECO:0000256" key="4">
    <source>
        <dbReference type="ARBA" id="ARBA00022692"/>
    </source>
</evidence>
<dbReference type="GO" id="GO:0005886">
    <property type="term" value="C:plasma membrane"/>
    <property type="evidence" value="ECO:0007669"/>
    <property type="project" value="UniProtKB-SubCell"/>
</dbReference>
<dbReference type="InterPro" id="IPR027417">
    <property type="entry name" value="P-loop_NTPase"/>
</dbReference>
<dbReference type="FunFam" id="3.40.50.300:FF:000854">
    <property type="entry name" value="Multidrug ABC transporter ATP-binding protein"/>
    <property type="match status" value="1"/>
</dbReference>
<dbReference type="Gene3D" id="1.20.1560.10">
    <property type="entry name" value="ABC transporter type 1, transmembrane domain"/>
    <property type="match status" value="1"/>
</dbReference>
<evidence type="ECO:0000256" key="9">
    <source>
        <dbReference type="SAM" id="Phobius"/>
    </source>
</evidence>
<dbReference type="Pfam" id="PF00005">
    <property type="entry name" value="ABC_tran"/>
    <property type="match status" value="1"/>
</dbReference>
<feature type="domain" description="ABC transmembrane type-1" evidence="11">
    <location>
        <begin position="33"/>
        <end position="304"/>
    </location>
</feature>
<dbReference type="SMART" id="SM00382">
    <property type="entry name" value="AAA"/>
    <property type="match status" value="1"/>
</dbReference>
<dbReference type="InterPro" id="IPR003439">
    <property type="entry name" value="ABC_transporter-like_ATP-bd"/>
</dbReference>
<feature type="transmembrane region" description="Helical" evidence="9">
    <location>
        <begin position="252"/>
        <end position="276"/>
    </location>
</feature>
<dbReference type="PROSITE" id="PS50929">
    <property type="entry name" value="ABC_TM1F"/>
    <property type="match status" value="1"/>
</dbReference>
<sequence length="596" mass="67442">MSLDVKKYGVKDIVKIPLYYSKRNAIVIAGLKILSGLSSTLCMLAIAKFINATVLVFNGQGSYSSIIFSVFLVAVCTAYLWFSPHIVALAETKLENKLRESLRVSLVEKVASLKYNYIENQESWDLISRVCKQPEIQCTEAYGQFFNMVSLIISILGVFTVLFTQVWWSAVIILLISVPLFMLAIKGGNATYQADREVEKYNRKVEYLSDVLIGRDAVEERTLFSFSRKVNEKWHEKYEKARKLQLKVRIKWFIKVKSGGIIIALLSSIIILILIFPVKSGALSIGLFISIINNLISLISNLSWQLPECADQLARNKGYLIDLENFLKLEHKEEFLDKPSELPIKISTLEFKNVSFKYPGMDRYILENMSFKIEQGKNYAFVGANGAGKTTITKLITGLYEDFEGEIIINGLSIKEYSQSKLKSMFSVVYQDFARYYISFKDNVAFGNINNCSMEDIEKALNIVDLKNEVEVLPKGIESNLGKVRQGGVDLSGGQWQRIAMSRAIVSSASCIILDEPTAALDPISESDVYRRFEEISRGETTIFISHRLASTKLADEIFVISNGRIVERGSYTELMNINGIYAEMFESQKSWYINN</sequence>
<dbReference type="RefSeq" id="WP_072831888.1">
    <property type="nucleotide sequence ID" value="NZ_FQXP01000007.1"/>
</dbReference>
<dbReference type="Gene3D" id="3.40.50.300">
    <property type="entry name" value="P-loop containing nucleotide triphosphate hydrolases"/>
    <property type="match status" value="1"/>
</dbReference>
<keyword evidence="8 9" id="KW-0472">Membrane</keyword>
<keyword evidence="7 9" id="KW-1133">Transmembrane helix</keyword>
<accession>A0A1M5X544</accession>
<dbReference type="SUPFAM" id="SSF52540">
    <property type="entry name" value="P-loop containing nucleoside triphosphate hydrolases"/>
    <property type="match status" value="1"/>
</dbReference>
<comment type="subcellular location">
    <subcellularLocation>
        <location evidence="1">Cell membrane</location>
        <topology evidence="1">Multi-pass membrane protein</topology>
    </subcellularLocation>
</comment>
<evidence type="ECO:0000313" key="12">
    <source>
        <dbReference type="EMBL" id="SHH94937.1"/>
    </source>
</evidence>
<dbReference type="PROSITE" id="PS50893">
    <property type="entry name" value="ABC_TRANSPORTER_2"/>
    <property type="match status" value="1"/>
</dbReference>
<reference evidence="12 13" key="1">
    <citation type="submission" date="2016-11" db="EMBL/GenBank/DDBJ databases">
        <authorList>
            <person name="Jaros S."/>
            <person name="Januszkiewicz K."/>
            <person name="Wedrychowicz H."/>
        </authorList>
    </citation>
    <scope>NUCLEOTIDE SEQUENCE [LARGE SCALE GENOMIC DNA]</scope>
    <source>
        <strain evidence="12 13">DSM 3089</strain>
    </source>
</reference>
<dbReference type="InterPro" id="IPR017871">
    <property type="entry name" value="ABC_transporter-like_CS"/>
</dbReference>
<feature type="transmembrane region" description="Helical" evidence="9">
    <location>
        <begin position="25"/>
        <end position="50"/>
    </location>
</feature>
<evidence type="ECO:0000259" key="10">
    <source>
        <dbReference type="PROSITE" id="PS50893"/>
    </source>
</evidence>
<dbReference type="GO" id="GO:0140359">
    <property type="term" value="F:ABC-type transporter activity"/>
    <property type="evidence" value="ECO:0007669"/>
    <property type="project" value="InterPro"/>
</dbReference>
<keyword evidence="5" id="KW-0547">Nucleotide-binding</keyword>
<evidence type="ECO:0000256" key="8">
    <source>
        <dbReference type="ARBA" id="ARBA00023136"/>
    </source>
</evidence>
<feature type="domain" description="ABC transporter" evidence="10">
    <location>
        <begin position="349"/>
        <end position="588"/>
    </location>
</feature>
<evidence type="ECO:0000256" key="1">
    <source>
        <dbReference type="ARBA" id="ARBA00004651"/>
    </source>
</evidence>
<dbReference type="InterPro" id="IPR003593">
    <property type="entry name" value="AAA+_ATPase"/>
</dbReference>
<dbReference type="GO" id="GO:0034040">
    <property type="term" value="F:ATPase-coupled lipid transmembrane transporter activity"/>
    <property type="evidence" value="ECO:0007669"/>
    <property type="project" value="TreeGrafter"/>
</dbReference>
<feature type="transmembrane region" description="Helical" evidence="9">
    <location>
        <begin position="141"/>
        <end position="160"/>
    </location>
</feature>
<evidence type="ECO:0000256" key="5">
    <source>
        <dbReference type="ARBA" id="ARBA00022741"/>
    </source>
</evidence>
<dbReference type="AlphaFoldDB" id="A0A1M5X544"/>
<dbReference type="SUPFAM" id="SSF90123">
    <property type="entry name" value="ABC transporter transmembrane region"/>
    <property type="match status" value="1"/>
</dbReference>
<keyword evidence="6 12" id="KW-0067">ATP-binding</keyword>
<gene>
    <name evidence="12" type="ORF">SAMN02745196_02011</name>
</gene>
<dbReference type="InterPro" id="IPR011527">
    <property type="entry name" value="ABC1_TM_dom"/>
</dbReference>
<dbReference type="Proteomes" id="UP000184526">
    <property type="component" value="Unassembled WGS sequence"/>
</dbReference>
<dbReference type="STRING" id="1121306.SAMN02745196_02011"/>
<evidence type="ECO:0000256" key="2">
    <source>
        <dbReference type="ARBA" id="ARBA00022448"/>
    </source>
</evidence>